<dbReference type="EMBL" id="WOCD01000002">
    <property type="protein sequence ID" value="MUH71736.1"/>
    <property type="molecule type" value="Genomic_DNA"/>
</dbReference>
<evidence type="ECO:0000256" key="3">
    <source>
        <dbReference type="ARBA" id="ARBA00022989"/>
    </source>
</evidence>
<dbReference type="NCBIfam" id="TIGR03902">
    <property type="entry name" value="rhom_GG_sort"/>
    <property type="match status" value="1"/>
</dbReference>
<evidence type="ECO:0000259" key="6">
    <source>
        <dbReference type="Pfam" id="PF01694"/>
    </source>
</evidence>
<keyword evidence="8" id="KW-1185">Reference proteome</keyword>
<dbReference type="InterPro" id="IPR035952">
    <property type="entry name" value="Rhomboid-like_sf"/>
</dbReference>
<gene>
    <name evidence="7" type="primary">rrtA</name>
    <name evidence="7" type="ORF">GNP35_04100</name>
</gene>
<dbReference type="GO" id="GO:0016020">
    <property type="term" value="C:membrane"/>
    <property type="evidence" value="ECO:0007669"/>
    <property type="project" value="UniProtKB-SubCell"/>
</dbReference>
<comment type="caution">
    <text evidence="7">The sequence shown here is derived from an EMBL/GenBank/DDBJ whole genome shotgun (WGS) entry which is preliminary data.</text>
</comment>
<dbReference type="Proteomes" id="UP000439994">
    <property type="component" value="Unassembled WGS sequence"/>
</dbReference>
<evidence type="ECO:0000256" key="2">
    <source>
        <dbReference type="ARBA" id="ARBA00022692"/>
    </source>
</evidence>
<keyword evidence="4 5" id="KW-0472">Membrane</keyword>
<dbReference type="InterPro" id="IPR022764">
    <property type="entry name" value="Peptidase_S54_rhomboid_dom"/>
</dbReference>
<dbReference type="InterPro" id="IPR023826">
    <property type="entry name" value="Rhom-like_SP_proteobac"/>
</dbReference>
<organism evidence="7 8">
    <name type="scientific">Psychrosphaera haliotis</name>
    <dbReference type="NCBI Taxonomy" id="555083"/>
    <lineage>
        <taxon>Bacteria</taxon>
        <taxon>Pseudomonadati</taxon>
        <taxon>Pseudomonadota</taxon>
        <taxon>Gammaproteobacteria</taxon>
        <taxon>Alteromonadales</taxon>
        <taxon>Pseudoalteromonadaceae</taxon>
        <taxon>Psychrosphaera</taxon>
    </lineage>
</organism>
<evidence type="ECO:0000256" key="4">
    <source>
        <dbReference type="ARBA" id="ARBA00023136"/>
    </source>
</evidence>
<accession>A0A6N8F514</accession>
<evidence type="ECO:0000313" key="7">
    <source>
        <dbReference type="EMBL" id="MUH71736.1"/>
    </source>
</evidence>
<sequence length="191" mass="21216">MLGFPTQLKYIIGPVSVAFFIVIASLIPDNFLETLYFEPNKAFSGELWRIITGQFLHSNNAHMWMNIAGLALVWALHGDHYRIHHFWVLSIAGMLLVGLLVTLFSEYGIYTGFSGVLHFLLAYGAMIDIKNKDKTGYLLIIGLIAKVAYENIFGAAQSTEQLIDASVAVDAHAFGLVTGFLLFIVIKSLYI</sequence>
<reference evidence="7 8" key="1">
    <citation type="submission" date="2019-11" db="EMBL/GenBank/DDBJ databases">
        <title>P. haliotis isolates from Z. marina roots.</title>
        <authorList>
            <person name="Cohen M."/>
            <person name="Jospin G."/>
            <person name="Eisen J.A."/>
            <person name="Coil D.A."/>
        </authorList>
    </citation>
    <scope>NUCLEOTIDE SEQUENCE [LARGE SCALE GENOMIC DNA]</scope>
    <source>
        <strain evidence="7 8">UCD-MCMsp1aY</strain>
    </source>
</reference>
<keyword evidence="7" id="KW-0378">Hydrolase</keyword>
<dbReference type="GO" id="GO:0004252">
    <property type="term" value="F:serine-type endopeptidase activity"/>
    <property type="evidence" value="ECO:0007669"/>
    <property type="project" value="InterPro"/>
</dbReference>
<evidence type="ECO:0000256" key="5">
    <source>
        <dbReference type="SAM" id="Phobius"/>
    </source>
</evidence>
<dbReference type="RefSeq" id="WP_155694776.1">
    <property type="nucleotide sequence ID" value="NZ_WOCD01000002.1"/>
</dbReference>
<feature type="transmembrane region" description="Helical" evidence="5">
    <location>
        <begin position="7"/>
        <end position="27"/>
    </location>
</feature>
<feature type="domain" description="Peptidase S54 rhomboid" evidence="6">
    <location>
        <begin position="45"/>
        <end position="185"/>
    </location>
</feature>
<feature type="transmembrane region" description="Helical" evidence="5">
    <location>
        <begin position="107"/>
        <end position="125"/>
    </location>
</feature>
<evidence type="ECO:0000313" key="8">
    <source>
        <dbReference type="Proteomes" id="UP000439994"/>
    </source>
</evidence>
<dbReference type="EC" id="3.4.21.-" evidence="7"/>
<feature type="transmembrane region" description="Helical" evidence="5">
    <location>
        <begin position="84"/>
        <end position="101"/>
    </location>
</feature>
<feature type="transmembrane region" description="Helical" evidence="5">
    <location>
        <begin position="171"/>
        <end position="190"/>
    </location>
</feature>
<dbReference type="AlphaFoldDB" id="A0A6N8F514"/>
<keyword evidence="2 5" id="KW-0812">Transmembrane</keyword>
<proteinExistence type="predicted"/>
<protein>
    <submittedName>
        <fullName evidence="7">Rhombosortase</fullName>
        <ecNumber evidence="7">3.4.21.-</ecNumber>
    </submittedName>
</protein>
<feature type="transmembrane region" description="Helical" evidence="5">
    <location>
        <begin position="137"/>
        <end position="156"/>
    </location>
</feature>
<keyword evidence="3 5" id="KW-1133">Transmembrane helix</keyword>
<evidence type="ECO:0000256" key="1">
    <source>
        <dbReference type="ARBA" id="ARBA00004141"/>
    </source>
</evidence>
<dbReference type="Gene3D" id="1.20.1540.10">
    <property type="entry name" value="Rhomboid-like"/>
    <property type="match status" value="1"/>
</dbReference>
<dbReference type="Pfam" id="PF01694">
    <property type="entry name" value="Rhomboid"/>
    <property type="match status" value="1"/>
</dbReference>
<dbReference type="SUPFAM" id="SSF144091">
    <property type="entry name" value="Rhomboid-like"/>
    <property type="match status" value="1"/>
</dbReference>
<name>A0A6N8F514_9GAMM</name>
<comment type="subcellular location">
    <subcellularLocation>
        <location evidence="1">Membrane</location>
        <topology evidence="1">Multi-pass membrane protein</topology>
    </subcellularLocation>
</comment>
<dbReference type="OrthoDB" id="196054at2"/>